<dbReference type="NCBIfam" id="TIGR01830">
    <property type="entry name" value="3oxo_ACP_reduc"/>
    <property type="match status" value="1"/>
</dbReference>
<evidence type="ECO:0000256" key="4">
    <source>
        <dbReference type="PIRSR" id="PIRSR611284-2"/>
    </source>
</evidence>
<dbReference type="CDD" id="cd05333">
    <property type="entry name" value="BKR_SDR_c"/>
    <property type="match status" value="1"/>
</dbReference>
<protein>
    <recommendedName>
        <fullName evidence="5">3-oxoacyl-[acyl-carrier-protein] reductase</fullName>
        <ecNumber evidence="5">1.1.1.100</ecNumber>
    </recommendedName>
</protein>
<sequence length="244" mass="27011">MKLLNGKIAVVTGGSGDIGRSIIKTFVKHGAHVIFTFFSSKNEAKKIEFEFQNIVEAYKIDLSDFNSSENLVKKVIKKYGRLDILVNNAGIIRDNFLLKISKKDWDYVLKTNLYSIFNLTKHAIHPMMKQKKGSIINMSSVVGLTGNIGQSNYAASKAGIIGFTKSIARELGKKNIRCNAIAPGYIVTKMNSHFRSKIKENWIKNIPLKRPGTPQEIANSTLFLASDLSDYITGAVLNVNGGLI</sequence>
<dbReference type="OrthoDB" id="9803333at2"/>
<dbReference type="GO" id="GO:0051287">
    <property type="term" value="F:NAD binding"/>
    <property type="evidence" value="ECO:0007669"/>
    <property type="project" value="UniProtKB-UniRule"/>
</dbReference>
<evidence type="ECO:0000256" key="5">
    <source>
        <dbReference type="RuleBase" id="RU366074"/>
    </source>
</evidence>
<dbReference type="UniPathway" id="UPA00094"/>
<evidence type="ECO:0000256" key="2">
    <source>
        <dbReference type="ARBA" id="ARBA00023002"/>
    </source>
</evidence>
<evidence type="ECO:0000256" key="3">
    <source>
        <dbReference type="PIRSR" id="PIRSR611284-1"/>
    </source>
</evidence>
<feature type="binding site" evidence="4">
    <location>
        <begin position="153"/>
        <end position="157"/>
    </location>
    <ligand>
        <name>NADP(+)</name>
        <dbReference type="ChEBI" id="CHEBI:58349"/>
    </ligand>
</feature>
<dbReference type="InterPro" id="IPR036291">
    <property type="entry name" value="NAD(P)-bd_dom_sf"/>
</dbReference>
<comment type="similarity">
    <text evidence="1 5">Belongs to the short-chain dehydrogenases/reductases (SDR) family.</text>
</comment>
<dbReference type="InterPro" id="IPR050259">
    <property type="entry name" value="SDR"/>
</dbReference>
<keyword evidence="7" id="KW-1185">Reference proteome</keyword>
<dbReference type="Proteomes" id="UP000263619">
    <property type="component" value="Chromosome"/>
</dbReference>
<keyword evidence="5" id="KW-0443">Lipid metabolism</keyword>
<dbReference type="GO" id="GO:0006633">
    <property type="term" value="P:fatty acid biosynthetic process"/>
    <property type="evidence" value="ECO:0007669"/>
    <property type="project" value="UniProtKB-UniPathway"/>
</dbReference>
<dbReference type="PROSITE" id="PS00061">
    <property type="entry name" value="ADH_SHORT"/>
    <property type="match status" value="1"/>
</dbReference>
<keyword evidence="5" id="KW-0276">Fatty acid metabolism</keyword>
<dbReference type="InterPro" id="IPR011284">
    <property type="entry name" value="3oxo_ACP_reduc"/>
</dbReference>
<keyword evidence="5" id="KW-0275">Fatty acid biosynthesis</keyword>
<keyword evidence="5" id="KW-0444">Lipid biosynthesis</keyword>
<keyword evidence="4 5" id="KW-0521">NADP</keyword>
<keyword evidence="2 5" id="KW-0560">Oxidoreductase</keyword>
<comment type="pathway">
    <text evidence="5">Lipid metabolism; fatty acid biosynthesis.</text>
</comment>
<feature type="binding site" evidence="4">
    <location>
        <position position="186"/>
    </location>
    <ligand>
        <name>NADP(+)</name>
        <dbReference type="ChEBI" id="CHEBI:58349"/>
    </ligand>
</feature>
<dbReference type="PANTHER" id="PTHR42879">
    <property type="entry name" value="3-OXOACYL-(ACYL-CARRIER-PROTEIN) REDUCTASE"/>
    <property type="match status" value="1"/>
</dbReference>
<comment type="subunit">
    <text evidence="5">Homotetramer.</text>
</comment>
<dbReference type="SUPFAM" id="SSF51735">
    <property type="entry name" value="NAD(P)-binding Rossmann-fold domains"/>
    <property type="match status" value="1"/>
</dbReference>
<dbReference type="Pfam" id="PF13561">
    <property type="entry name" value="adh_short_C2"/>
    <property type="match status" value="1"/>
</dbReference>
<dbReference type="GO" id="GO:0004316">
    <property type="term" value="F:3-oxoacyl-[acyl-carrier-protein] reductase (NADPH) activity"/>
    <property type="evidence" value="ECO:0007669"/>
    <property type="project" value="UniProtKB-UniRule"/>
</dbReference>
<feature type="binding site" evidence="4">
    <location>
        <position position="88"/>
    </location>
    <ligand>
        <name>NADP(+)</name>
        <dbReference type="ChEBI" id="CHEBI:58349"/>
    </ligand>
</feature>
<proteinExistence type="inferred from homology"/>
<evidence type="ECO:0000313" key="6">
    <source>
        <dbReference type="EMBL" id="BBA17484.1"/>
    </source>
</evidence>
<dbReference type="EMBL" id="AP014608">
    <property type="protein sequence ID" value="BBA17484.1"/>
    <property type="molecule type" value="Genomic_DNA"/>
</dbReference>
<dbReference type="RefSeq" id="WP_119305768.1">
    <property type="nucleotide sequence ID" value="NZ_AP014608.1"/>
</dbReference>
<dbReference type="NCBIfam" id="NF005559">
    <property type="entry name" value="PRK07231.1"/>
    <property type="match status" value="1"/>
</dbReference>
<comment type="function">
    <text evidence="5">Catalyzes the NADPH-dependent reduction of beta-ketoacyl-ACP substrates to beta-hydroxyacyl-ACP products, the first reductive step in the elongation cycle of fatty acid biosynthesis.</text>
</comment>
<dbReference type="AlphaFoldDB" id="A0A224AKU4"/>
<dbReference type="NCBIfam" id="NF009466">
    <property type="entry name" value="PRK12826.1-2"/>
    <property type="match status" value="1"/>
</dbReference>
<dbReference type="FunFam" id="3.40.50.720:FF:000173">
    <property type="entry name" value="3-oxoacyl-[acyl-carrier protein] reductase"/>
    <property type="match status" value="1"/>
</dbReference>
<comment type="catalytic activity">
    <reaction evidence="5">
        <text>a (3R)-hydroxyacyl-[ACP] + NADP(+) = a 3-oxoacyl-[ACP] + NADPH + H(+)</text>
        <dbReference type="Rhea" id="RHEA:17397"/>
        <dbReference type="Rhea" id="RHEA-COMP:9916"/>
        <dbReference type="Rhea" id="RHEA-COMP:9945"/>
        <dbReference type="ChEBI" id="CHEBI:15378"/>
        <dbReference type="ChEBI" id="CHEBI:57783"/>
        <dbReference type="ChEBI" id="CHEBI:58349"/>
        <dbReference type="ChEBI" id="CHEBI:78776"/>
        <dbReference type="ChEBI" id="CHEBI:78827"/>
        <dbReference type="EC" id="1.1.1.100"/>
    </reaction>
</comment>
<evidence type="ECO:0000256" key="1">
    <source>
        <dbReference type="ARBA" id="ARBA00006484"/>
    </source>
</evidence>
<gene>
    <name evidence="6" type="primary">fabG</name>
    <name evidence="6" type="ORF">STAT_580</name>
</gene>
<dbReference type="EC" id="1.1.1.100" evidence="5"/>
<dbReference type="InterPro" id="IPR002347">
    <property type="entry name" value="SDR_fam"/>
</dbReference>
<dbReference type="Gene3D" id="3.40.50.720">
    <property type="entry name" value="NAD(P)-binding Rossmann-like Domain"/>
    <property type="match status" value="1"/>
</dbReference>
<accession>A0A224AKU4</accession>
<organism evidence="6 7">
    <name type="scientific">Blattabacterium cuenoti STAT</name>
    <dbReference type="NCBI Taxonomy" id="1457030"/>
    <lineage>
        <taxon>Bacteria</taxon>
        <taxon>Pseudomonadati</taxon>
        <taxon>Bacteroidota</taxon>
        <taxon>Flavobacteriia</taxon>
        <taxon>Flavobacteriales</taxon>
        <taxon>Blattabacteriaceae</taxon>
        <taxon>Blattabacterium</taxon>
    </lineage>
</organism>
<dbReference type="PRINTS" id="PR00081">
    <property type="entry name" value="GDHRDH"/>
</dbReference>
<name>A0A224AKU4_9FLAO</name>
<evidence type="ECO:0000313" key="7">
    <source>
        <dbReference type="Proteomes" id="UP000263619"/>
    </source>
</evidence>
<dbReference type="PANTHER" id="PTHR42879:SF2">
    <property type="entry name" value="3-OXOACYL-[ACYL-CARRIER-PROTEIN] REDUCTASE FABG"/>
    <property type="match status" value="1"/>
</dbReference>
<dbReference type="PRINTS" id="PR00080">
    <property type="entry name" value="SDRFAMILY"/>
</dbReference>
<dbReference type="InterPro" id="IPR020904">
    <property type="entry name" value="Sc_DH/Rdtase_CS"/>
</dbReference>
<reference evidence="6 7" key="1">
    <citation type="submission" date="2014-06" db="EMBL/GenBank/DDBJ databases">
        <title>Genome sequence of the intracellular symbiont Blattabacterium cuenoti, strain STAT from the wood feeding cockroach Salganea taiwanensis taiwanensis.</title>
        <authorList>
            <person name="Kinjo Y."/>
            <person name="Ohkuma M."/>
            <person name="Tokuda G."/>
        </authorList>
    </citation>
    <scope>NUCLEOTIDE SEQUENCE [LARGE SCALE GENOMIC DNA]</scope>
    <source>
        <strain evidence="6 7">STAT</strain>
    </source>
</reference>
<feature type="active site" description="Proton acceptor" evidence="3">
    <location>
        <position position="153"/>
    </location>
</feature>